<dbReference type="eggNOG" id="COG3425">
    <property type="taxonomic scope" value="Bacteria"/>
</dbReference>
<reference evidence="5 6" key="1">
    <citation type="journal article" date="2013" name="PLoS ONE">
        <title>Cultivation and Complete Genome Sequencing of Gloeobacter kilaueensis sp. nov., from a Lava Cave in Kilauea Caldera, Hawai'i.</title>
        <authorList>
            <person name="Saw J.H."/>
            <person name="Schatz M."/>
            <person name="Brown M.V."/>
            <person name="Kunkel D.D."/>
            <person name="Foster J.S."/>
            <person name="Shick H."/>
            <person name="Christensen S."/>
            <person name="Hou S."/>
            <person name="Wan X."/>
            <person name="Donachie S.P."/>
        </authorList>
    </citation>
    <scope>NUCLEOTIDE SEQUENCE [LARGE SCALE GENOMIC DNA]</scope>
    <source>
        <strain evidence="6">JS</strain>
    </source>
</reference>
<dbReference type="HOGENOM" id="CLU_008065_3_2_3"/>
<dbReference type="Pfam" id="PF01154">
    <property type="entry name" value="HMG_CoA_synt_N"/>
    <property type="match status" value="1"/>
</dbReference>
<dbReference type="KEGG" id="glj:GKIL_1827"/>
<dbReference type="GO" id="GO:0004421">
    <property type="term" value="F:hydroxymethylglutaryl-CoA synthase activity"/>
    <property type="evidence" value="ECO:0007669"/>
    <property type="project" value="InterPro"/>
</dbReference>
<feature type="domain" description="Hydroxymethylglutaryl-coenzyme A synthase N-terminal" evidence="3">
    <location>
        <begin position="3"/>
        <end position="166"/>
    </location>
</feature>
<evidence type="ECO:0000313" key="6">
    <source>
        <dbReference type="Proteomes" id="UP000017396"/>
    </source>
</evidence>
<dbReference type="Proteomes" id="UP000017396">
    <property type="component" value="Chromosome"/>
</dbReference>
<dbReference type="InterPro" id="IPR013528">
    <property type="entry name" value="HMG_CoA_synth_N"/>
</dbReference>
<evidence type="ECO:0000259" key="3">
    <source>
        <dbReference type="Pfam" id="PF01154"/>
    </source>
</evidence>
<dbReference type="PANTHER" id="PTHR43323">
    <property type="entry name" value="3-HYDROXY-3-METHYLGLUTARYL COENZYME A SYNTHASE"/>
    <property type="match status" value="1"/>
</dbReference>
<dbReference type="CDD" id="cd00827">
    <property type="entry name" value="init_cond_enzymes"/>
    <property type="match status" value="1"/>
</dbReference>
<dbReference type="SUPFAM" id="SSF53901">
    <property type="entry name" value="Thiolase-like"/>
    <property type="match status" value="2"/>
</dbReference>
<keyword evidence="6" id="KW-1185">Reference proteome</keyword>
<organism evidence="5 6">
    <name type="scientific">Gloeobacter kilaueensis (strain ATCC BAA-2537 / CCAP 1431/1 / ULC 316 / JS1)</name>
    <dbReference type="NCBI Taxonomy" id="1183438"/>
    <lineage>
        <taxon>Bacteria</taxon>
        <taxon>Bacillati</taxon>
        <taxon>Cyanobacteriota</taxon>
        <taxon>Cyanophyceae</taxon>
        <taxon>Gloeobacterales</taxon>
        <taxon>Gloeobacteraceae</taxon>
        <taxon>Gloeobacter</taxon>
    </lineage>
</organism>
<evidence type="ECO:0000256" key="1">
    <source>
        <dbReference type="ARBA" id="ARBA00007061"/>
    </source>
</evidence>
<dbReference type="PANTHER" id="PTHR43323:SF2">
    <property type="entry name" value="HYDROXYMETHYLGLUTARYL-COA SYNTHASE"/>
    <property type="match status" value="1"/>
</dbReference>
<dbReference type="Pfam" id="PF08540">
    <property type="entry name" value="HMG_CoA_synt_C"/>
    <property type="match status" value="1"/>
</dbReference>
<name>U5QGQ6_GLOK1</name>
<feature type="domain" description="Hydroxymethylglutaryl-coenzyme A synthase C-terminal" evidence="4">
    <location>
        <begin position="262"/>
        <end position="385"/>
    </location>
</feature>
<dbReference type="Gene3D" id="3.40.47.10">
    <property type="match status" value="2"/>
</dbReference>
<dbReference type="RefSeq" id="WP_023173197.1">
    <property type="nucleotide sequence ID" value="NC_022600.1"/>
</dbReference>
<accession>U5QGQ6</accession>
<dbReference type="EMBL" id="CP003587">
    <property type="protein sequence ID" value="AGY58073.1"/>
    <property type="molecule type" value="Genomic_DNA"/>
</dbReference>
<evidence type="ECO:0000256" key="2">
    <source>
        <dbReference type="ARBA" id="ARBA00022679"/>
    </source>
</evidence>
<comment type="similarity">
    <text evidence="1">Belongs to the thiolase-like superfamily. HMG-CoA synthase family.</text>
</comment>
<evidence type="ECO:0000313" key="5">
    <source>
        <dbReference type="EMBL" id="AGY58073.1"/>
    </source>
</evidence>
<dbReference type="InterPro" id="IPR016039">
    <property type="entry name" value="Thiolase-like"/>
</dbReference>
<dbReference type="InterPro" id="IPR013746">
    <property type="entry name" value="HMG_CoA_synt_C_dom"/>
</dbReference>
<dbReference type="GO" id="GO:0006084">
    <property type="term" value="P:acetyl-CoA metabolic process"/>
    <property type="evidence" value="ECO:0007669"/>
    <property type="project" value="InterPro"/>
</dbReference>
<evidence type="ECO:0000259" key="4">
    <source>
        <dbReference type="Pfam" id="PF08540"/>
    </source>
</evidence>
<gene>
    <name evidence="5" type="primary">pksG</name>
    <name evidence="5" type="ORF">GKIL_1827</name>
</gene>
<proteinExistence type="inferred from homology"/>
<keyword evidence="2" id="KW-0808">Transferase</keyword>
<protein>
    <submittedName>
        <fullName evidence="5">Hydroxymethylglutaryl-CoA synthase</fullName>
    </submittedName>
</protein>
<dbReference type="OrthoDB" id="9769523at2"/>
<sequence>MPIGIEKINLYAGRFATDAVELAQLRGKDPDYVRDQVMVQTRSVIPVYEDAVTLAVNAARPLLTGIDPAEIELLVVGTESAVDFSKPVSTWVQRFLGLGANCRNFEVKHACYSGTAALKTALFWLTANVRPGKKALVVSTDYSRMDGEEGFDFIGGGCAVAMLVSADPRVLLIDPAEAGYWTGEIADTFRPTSSVERADNQTSLYSYLDALEGAFEHYEHLAPSFDYLTGFKKHIYHAPFPGMVLQAHRTLLGRFGIGKAAVRESFEGKVAEGLYFARRLGTAYGASNFVSLLGLLASAPDLVAGDRLSLFAYGSGCQGEFYSAQVGPEASSLVRVLDLDRHLDTRYPLSIAHYEQIERERRRGIDQPNFLPDHPGLEHLYDKLYAGQGLLVLKGVSDYHRTYDWS</sequence>
<dbReference type="AlphaFoldDB" id="U5QGQ6"/>
<dbReference type="PATRIC" id="fig|1183438.3.peg.1790"/>
<dbReference type="STRING" id="1183438.GKIL_1827"/>